<dbReference type="Proteomes" id="UP000282087">
    <property type="component" value="Unassembled WGS sequence"/>
</dbReference>
<evidence type="ECO:0000313" key="5">
    <source>
        <dbReference type="Proteomes" id="UP000282087"/>
    </source>
</evidence>
<evidence type="ECO:0000256" key="1">
    <source>
        <dbReference type="SAM" id="Phobius"/>
    </source>
</evidence>
<dbReference type="VEuPathDB" id="FungiDB:DD237_006809"/>
<gene>
    <name evidence="4" type="ORF">DD237_006809</name>
    <name evidence="3" type="ORF">DD238_006369</name>
</gene>
<keyword evidence="1" id="KW-0472">Membrane</keyword>
<dbReference type="EMBL" id="QLLG01000256">
    <property type="protein sequence ID" value="RMX65286.1"/>
    <property type="molecule type" value="Genomic_DNA"/>
</dbReference>
<comment type="caution">
    <text evidence="3">The sequence shown here is derived from an EMBL/GenBank/DDBJ whole genome shotgun (WGS) entry which is preliminary data.</text>
</comment>
<feature type="chain" id="PRO_5036085764" description="RxLR effector protein" evidence="2">
    <location>
        <begin position="21"/>
        <end position="174"/>
    </location>
</feature>
<evidence type="ECO:0000313" key="4">
    <source>
        <dbReference type="EMBL" id="RQM09818.1"/>
    </source>
</evidence>
<dbReference type="Proteomes" id="UP000286097">
    <property type="component" value="Unassembled WGS sequence"/>
</dbReference>
<dbReference type="EMBL" id="QKXF01000666">
    <property type="protein sequence ID" value="RQM09818.1"/>
    <property type="molecule type" value="Genomic_DNA"/>
</dbReference>
<name>A0A3M6VIG6_9STRA</name>
<keyword evidence="1" id="KW-0812">Transmembrane</keyword>
<sequence length="174" mass="18650">MRFNILAALVVAAFVASCNSFVSAEVAALDGYTYDGKEVVRHLREDSDVQEERFPILEKLKSPFKPKAAAIPVEATKFEDLSQYMGKGTKDRLIKAGLNAELLQKGDKAQVEELIELFAKGAKNEKAFWLKMLGWVAASIGVASFIFVLITIIKGGSKGPPSTAAVGTTTPGGA</sequence>
<keyword evidence="1" id="KW-1133">Transmembrane helix</keyword>
<organism evidence="3 5">
    <name type="scientific">Peronospora effusa</name>
    <dbReference type="NCBI Taxonomy" id="542832"/>
    <lineage>
        <taxon>Eukaryota</taxon>
        <taxon>Sar</taxon>
        <taxon>Stramenopiles</taxon>
        <taxon>Oomycota</taxon>
        <taxon>Peronosporomycetes</taxon>
        <taxon>Peronosporales</taxon>
        <taxon>Peronosporaceae</taxon>
        <taxon>Peronospora</taxon>
    </lineage>
</organism>
<dbReference type="AlphaFoldDB" id="A0A3M6VIG6"/>
<accession>A0A3M6VIG6</accession>
<evidence type="ECO:0000313" key="6">
    <source>
        <dbReference type="Proteomes" id="UP000286097"/>
    </source>
</evidence>
<feature type="signal peptide" evidence="2">
    <location>
        <begin position="1"/>
        <end position="20"/>
    </location>
</feature>
<evidence type="ECO:0000256" key="2">
    <source>
        <dbReference type="SAM" id="SignalP"/>
    </source>
</evidence>
<proteinExistence type="predicted"/>
<feature type="transmembrane region" description="Helical" evidence="1">
    <location>
        <begin position="132"/>
        <end position="153"/>
    </location>
</feature>
<evidence type="ECO:0008006" key="7">
    <source>
        <dbReference type="Google" id="ProtNLM"/>
    </source>
</evidence>
<reference evidence="5 6" key="1">
    <citation type="submission" date="2018-06" db="EMBL/GenBank/DDBJ databases">
        <title>Comparative genomics of downy mildews reveals potential adaptations to biotrophy.</title>
        <authorList>
            <person name="Fletcher K."/>
            <person name="Klosterman S.J."/>
            <person name="Derevnina L."/>
            <person name="Martin F."/>
            <person name="Koike S."/>
            <person name="Reyes Chin-Wo S."/>
            <person name="Mou B."/>
            <person name="Michelmore R."/>
        </authorList>
    </citation>
    <scope>NUCLEOTIDE SEQUENCE [LARGE SCALE GENOMIC DNA]</scope>
    <source>
        <strain evidence="4 6">R13</strain>
        <strain evidence="3 5">R14</strain>
    </source>
</reference>
<dbReference type="PROSITE" id="PS51257">
    <property type="entry name" value="PROKAR_LIPOPROTEIN"/>
    <property type="match status" value="1"/>
</dbReference>
<evidence type="ECO:0000313" key="3">
    <source>
        <dbReference type="EMBL" id="RMX65286.1"/>
    </source>
</evidence>
<protein>
    <recommendedName>
        <fullName evidence="7">RxLR effector protein</fullName>
    </recommendedName>
</protein>
<keyword evidence="2" id="KW-0732">Signal</keyword>
<keyword evidence="5" id="KW-1185">Reference proteome</keyword>
<dbReference type="OrthoDB" id="10473373at2759"/>